<dbReference type="EMBL" id="LRPC01000001">
    <property type="protein sequence ID" value="KYG78415.1"/>
    <property type="molecule type" value="Genomic_DNA"/>
</dbReference>
<evidence type="ECO:0000256" key="1">
    <source>
        <dbReference type="SAM" id="SignalP"/>
    </source>
</evidence>
<feature type="chain" id="PRO_5007574758" evidence="1">
    <location>
        <begin position="24"/>
        <end position="218"/>
    </location>
</feature>
<keyword evidence="1" id="KW-0732">Signal</keyword>
<feature type="signal peptide" evidence="1">
    <location>
        <begin position="1"/>
        <end position="23"/>
    </location>
</feature>
<evidence type="ECO:0000313" key="2">
    <source>
        <dbReference type="EMBL" id="KYG78415.1"/>
    </source>
</evidence>
<accession>A0A150XIC8</accession>
<sequence length="218" mass="22616">MMKKKTILSLGILALLATAIVYAADHIDAPGVTGTSSDITDYYAFQSPENNSNIVFVANLQGLLSPSASTSAAFDENVMVEFNIDTNGDAMEDLVIQCTFKDGMVTAYGPVAPIATGTSSTLVTTGTSVSTNITTYGSAASIGSEGGIKLFAGPRDDPFFMDFAQYGEIIGGNASSFNDPGADTFAGTNVMSVVVEVPKSMIGGSGTINTWVTSNREQ</sequence>
<protein>
    <submittedName>
        <fullName evidence="2">Molecular chaperone DnaK</fullName>
    </submittedName>
</protein>
<dbReference type="AlphaFoldDB" id="A0A150XIC8"/>
<dbReference type="STRING" id="333140.AWW68_06510"/>
<evidence type="ECO:0000313" key="3">
    <source>
        <dbReference type="Proteomes" id="UP000075606"/>
    </source>
</evidence>
<dbReference type="Pfam" id="PF14224">
    <property type="entry name" value="DUF4331"/>
    <property type="match status" value="2"/>
</dbReference>
<keyword evidence="3" id="KW-1185">Reference proteome</keyword>
<name>A0A150XIC8_9BACT</name>
<organism evidence="2 3">
    <name type="scientific">Roseivirga spongicola</name>
    <dbReference type="NCBI Taxonomy" id="333140"/>
    <lineage>
        <taxon>Bacteria</taxon>
        <taxon>Pseudomonadati</taxon>
        <taxon>Bacteroidota</taxon>
        <taxon>Cytophagia</taxon>
        <taxon>Cytophagales</taxon>
        <taxon>Roseivirgaceae</taxon>
        <taxon>Roseivirga</taxon>
    </lineage>
</organism>
<proteinExistence type="predicted"/>
<dbReference type="InterPro" id="IPR025566">
    <property type="entry name" value="DUF4331"/>
</dbReference>
<comment type="caution">
    <text evidence="2">The sequence shown here is derived from an EMBL/GenBank/DDBJ whole genome shotgun (WGS) entry which is preliminary data.</text>
</comment>
<reference evidence="2 3" key="1">
    <citation type="submission" date="2016-01" db="EMBL/GenBank/DDBJ databases">
        <title>Genome sequencing of Roseivirga spongicola UST030701-084.</title>
        <authorList>
            <person name="Selvaratnam C."/>
            <person name="Thevarajoo S."/>
            <person name="Goh K.M."/>
            <person name="Ee R."/>
            <person name="Chan K.-G."/>
            <person name="Chong C.S."/>
        </authorList>
    </citation>
    <scope>NUCLEOTIDE SEQUENCE [LARGE SCALE GENOMIC DNA]</scope>
    <source>
        <strain evidence="2 3">UST030701-084</strain>
    </source>
</reference>
<dbReference type="Proteomes" id="UP000075606">
    <property type="component" value="Unassembled WGS sequence"/>
</dbReference>
<gene>
    <name evidence="2" type="ORF">AWW68_06510</name>
</gene>